<reference evidence="11 12" key="1">
    <citation type="submission" date="2016-11" db="EMBL/GenBank/DDBJ databases">
        <authorList>
            <person name="Manzoor S."/>
        </authorList>
    </citation>
    <scope>NUCLEOTIDE SEQUENCE [LARGE SCALE GENOMIC DNA]</scope>
    <source>
        <strain evidence="11">Clostridium ultunense strain Esp</strain>
    </source>
</reference>
<sequence>MENLEKTLDGYAKLCVEVGINLQKGQPLVINSPIEGLEFVRLVAKHAYALGAKQVHVNWNDEALTKMKYENAPMEVFENFPKWYADGLEEFAEDGAGFLSIYSEDPELLKEIDPKKIAAHNKSSSMTLKEFRKYTMNDINAWCVVSIPTKGWAKRVFSHVSEDEAMKKLWEAIFKATRMDLENPVKSWEDHLKNLEEKVKFLNEKRFKKLYYRSSNGTDLEVELPEGHIWAGGGGKNSKGVYFVANMPTEEVFTMPLKTGVNGVVYSTKPLNYGGNLIDNFKLTFKNGKVVDFEAEQGYEVLKDLLALDEGAKHLGEVALVPYDSPISQSNIIFLNTLFDENASCHFALGKAYPTNIEGGEKMTDEELEKAGVNDSLTHVDFMVGSKDLSIIGKTKGGEKVQIFENGNWDLLGILIYQILTLI</sequence>
<evidence type="ECO:0000256" key="10">
    <source>
        <dbReference type="SAM" id="Coils"/>
    </source>
</evidence>
<dbReference type="GO" id="GO:0046872">
    <property type="term" value="F:metal ion binding"/>
    <property type="evidence" value="ECO:0007669"/>
    <property type="project" value="UniProtKB-KW"/>
</dbReference>
<dbReference type="RefSeq" id="WP_109840716.1">
    <property type="nucleotide sequence ID" value="NZ_LT669839.1"/>
</dbReference>
<dbReference type="InterPro" id="IPR035097">
    <property type="entry name" value="M29_N-terminal"/>
</dbReference>
<dbReference type="InterPro" id="IPR052170">
    <property type="entry name" value="M29_Exopeptidase"/>
</dbReference>
<dbReference type="OrthoDB" id="9803993at2"/>
<keyword evidence="5 11" id="KW-0031">Aminopeptidase</keyword>
<feature type="coiled-coil region" evidence="10">
    <location>
        <begin position="178"/>
        <end position="205"/>
    </location>
</feature>
<evidence type="ECO:0000256" key="2">
    <source>
        <dbReference type="ARBA" id="ARBA00001946"/>
    </source>
</evidence>
<accession>A0A1M4PS36</accession>
<evidence type="ECO:0000256" key="1">
    <source>
        <dbReference type="ARBA" id="ARBA00001941"/>
    </source>
</evidence>
<evidence type="ECO:0000256" key="6">
    <source>
        <dbReference type="ARBA" id="ARBA00022670"/>
    </source>
</evidence>
<dbReference type="PANTHER" id="PTHR34448:SF3">
    <property type="entry name" value="AMINOPEPTIDASE AMPS"/>
    <property type="match status" value="1"/>
</dbReference>
<dbReference type="GO" id="GO:0008237">
    <property type="term" value="F:metallopeptidase activity"/>
    <property type="evidence" value="ECO:0007669"/>
    <property type="project" value="UniProtKB-KW"/>
</dbReference>
<evidence type="ECO:0000256" key="9">
    <source>
        <dbReference type="ARBA" id="ARBA00023049"/>
    </source>
</evidence>
<dbReference type="Gene3D" id="3.40.1830.10">
    <property type="entry name" value="Thermophilic metalloprotease (M29)"/>
    <property type="match status" value="1"/>
</dbReference>
<dbReference type="EMBL" id="LT669839">
    <property type="protein sequence ID" value="SHD78315.1"/>
    <property type="molecule type" value="Genomic_DNA"/>
</dbReference>
<comment type="cofactor">
    <cofactor evidence="3">
        <name>Zn(2+)</name>
        <dbReference type="ChEBI" id="CHEBI:29105"/>
    </cofactor>
</comment>
<keyword evidence="6" id="KW-0645">Protease</keyword>
<evidence type="ECO:0000313" key="11">
    <source>
        <dbReference type="EMBL" id="SHD78315.1"/>
    </source>
</evidence>
<evidence type="ECO:0000313" key="12">
    <source>
        <dbReference type="Proteomes" id="UP000245423"/>
    </source>
</evidence>
<dbReference type="SUPFAM" id="SSF144052">
    <property type="entry name" value="Thermophilic metalloprotease-like"/>
    <property type="match status" value="1"/>
</dbReference>
<evidence type="ECO:0000256" key="4">
    <source>
        <dbReference type="ARBA" id="ARBA00008236"/>
    </source>
</evidence>
<dbReference type="AlphaFoldDB" id="A0A1M4PS36"/>
<dbReference type="PANTHER" id="PTHR34448">
    <property type="entry name" value="AMINOPEPTIDASE"/>
    <property type="match status" value="1"/>
</dbReference>
<evidence type="ECO:0000256" key="3">
    <source>
        <dbReference type="ARBA" id="ARBA00001947"/>
    </source>
</evidence>
<dbReference type="EC" id="3.4.11.24" evidence="11"/>
<gene>
    <name evidence="11" type="primary">ampS</name>
    <name evidence="11" type="ORF">CUESP1_2987</name>
</gene>
<keyword evidence="9" id="KW-0482">Metalloprotease</keyword>
<evidence type="ECO:0000256" key="7">
    <source>
        <dbReference type="ARBA" id="ARBA00022723"/>
    </source>
</evidence>
<dbReference type="GO" id="GO:0004177">
    <property type="term" value="F:aminopeptidase activity"/>
    <property type="evidence" value="ECO:0007669"/>
    <property type="project" value="UniProtKB-KW"/>
</dbReference>
<dbReference type="PRINTS" id="PR00919">
    <property type="entry name" value="THERMOPTASE"/>
</dbReference>
<dbReference type="Pfam" id="PF02073">
    <property type="entry name" value="Peptidase_M29"/>
    <property type="match status" value="1"/>
</dbReference>
<keyword evidence="12" id="KW-1185">Reference proteome</keyword>
<dbReference type="GO" id="GO:0006508">
    <property type="term" value="P:proteolysis"/>
    <property type="evidence" value="ECO:0007669"/>
    <property type="project" value="UniProtKB-KW"/>
</dbReference>
<evidence type="ECO:0000256" key="5">
    <source>
        <dbReference type="ARBA" id="ARBA00022438"/>
    </source>
</evidence>
<comment type="cofactor">
    <cofactor evidence="2">
        <name>Mg(2+)</name>
        <dbReference type="ChEBI" id="CHEBI:18420"/>
    </cofactor>
</comment>
<keyword evidence="8 11" id="KW-0378">Hydrolase</keyword>
<protein>
    <submittedName>
        <fullName evidence="11">Aminopeptidase</fullName>
        <ecNumber evidence="11">3.4.11.24</ecNumber>
    </submittedName>
</protein>
<name>A0A1M4PS36_9FIRM</name>
<comment type="similarity">
    <text evidence="4">Belongs to the peptidase M29 family.</text>
</comment>
<evidence type="ECO:0000256" key="8">
    <source>
        <dbReference type="ARBA" id="ARBA00022801"/>
    </source>
</evidence>
<dbReference type="Proteomes" id="UP000245423">
    <property type="component" value="Chromosome 1"/>
</dbReference>
<organism evidence="11 12">
    <name type="scientific">[Clostridium] ultunense Esp</name>
    <dbReference type="NCBI Taxonomy" id="1288971"/>
    <lineage>
        <taxon>Bacteria</taxon>
        <taxon>Bacillati</taxon>
        <taxon>Bacillota</taxon>
        <taxon>Tissierellia</taxon>
        <taxon>Tissierellales</taxon>
        <taxon>Tepidimicrobiaceae</taxon>
        <taxon>Schnuerera</taxon>
    </lineage>
</organism>
<keyword evidence="10" id="KW-0175">Coiled coil</keyword>
<comment type="cofactor">
    <cofactor evidence="1">
        <name>Co(2+)</name>
        <dbReference type="ChEBI" id="CHEBI:48828"/>
    </cofactor>
</comment>
<proteinExistence type="inferred from homology"/>
<dbReference type="InterPro" id="IPR000787">
    <property type="entry name" value="Peptidase_M29"/>
</dbReference>
<keyword evidence="7" id="KW-0479">Metal-binding</keyword>